<keyword evidence="3 4" id="KW-0274">FAD</keyword>
<comment type="similarity">
    <text evidence="6">Belongs to the DNA photolyase family.</text>
</comment>
<feature type="binding site" evidence="4">
    <location>
        <position position="224"/>
    </location>
    <ligand>
        <name>FAD</name>
        <dbReference type="ChEBI" id="CHEBI:57692"/>
    </ligand>
</feature>
<dbReference type="GO" id="GO:0003677">
    <property type="term" value="F:DNA binding"/>
    <property type="evidence" value="ECO:0007669"/>
    <property type="project" value="TreeGrafter"/>
</dbReference>
<feature type="site" description="Electron transfer via tryptophanyl radical" evidence="5">
    <location>
        <position position="383"/>
    </location>
</feature>
<evidence type="ECO:0000259" key="7">
    <source>
        <dbReference type="PROSITE" id="PS51645"/>
    </source>
</evidence>
<dbReference type="InterPro" id="IPR006050">
    <property type="entry name" value="DNA_photolyase_N"/>
</dbReference>
<evidence type="ECO:0000256" key="3">
    <source>
        <dbReference type="ARBA" id="ARBA00022827"/>
    </source>
</evidence>
<dbReference type="InterPro" id="IPR036134">
    <property type="entry name" value="Crypto/Photolyase_FAD-like_sf"/>
</dbReference>
<feature type="site" description="Electron transfer via tryptophanyl radical" evidence="5">
    <location>
        <position position="305"/>
    </location>
</feature>
<dbReference type="OrthoDB" id="9772484at2"/>
<feature type="binding site" evidence="4">
    <location>
        <begin position="236"/>
        <end position="240"/>
    </location>
    <ligand>
        <name>FAD</name>
        <dbReference type="ChEBI" id="CHEBI:57692"/>
    </ligand>
</feature>
<dbReference type="PANTHER" id="PTHR11455:SF9">
    <property type="entry name" value="CRYPTOCHROME CIRCADIAN CLOCK 5 ISOFORM X1"/>
    <property type="match status" value="1"/>
</dbReference>
<evidence type="ECO:0000256" key="2">
    <source>
        <dbReference type="ARBA" id="ARBA00022630"/>
    </source>
</evidence>
<dbReference type="SUPFAM" id="SSF48173">
    <property type="entry name" value="Cryptochrome/photolyase FAD-binding domain"/>
    <property type="match status" value="1"/>
</dbReference>
<feature type="binding site" evidence="4">
    <location>
        <position position="271"/>
    </location>
    <ligand>
        <name>FAD</name>
        <dbReference type="ChEBI" id="CHEBI:57692"/>
    </ligand>
</feature>
<dbReference type="Pfam" id="PF00875">
    <property type="entry name" value="DNA_photolyase"/>
    <property type="match status" value="1"/>
</dbReference>
<dbReference type="PRINTS" id="PR00147">
    <property type="entry name" value="DNAPHOTLYASE"/>
</dbReference>
<organism evidence="8 9">
    <name type="scientific">Cribrihabitans marinus</name>
    <dbReference type="NCBI Taxonomy" id="1227549"/>
    <lineage>
        <taxon>Bacteria</taxon>
        <taxon>Pseudomonadati</taxon>
        <taxon>Pseudomonadota</taxon>
        <taxon>Alphaproteobacteria</taxon>
        <taxon>Rhodobacterales</taxon>
        <taxon>Paracoccaceae</taxon>
        <taxon>Cribrihabitans</taxon>
    </lineage>
</organism>
<evidence type="ECO:0000256" key="4">
    <source>
        <dbReference type="PIRSR" id="PIRSR602081-1"/>
    </source>
</evidence>
<dbReference type="SUPFAM" id="SSF52425">
    <property type="entry name" value="Cryptochrome/photolyase, N-terminal domain"/>
    <property type="match status" value="1"/>
</dbReference>
<evidence type="ECO:0000313" key="9">
    <source>
        <dbReference type="Proteomes" id="UP000199379"/>
    </source>
</evidence>
<feature type="binding site" evidence="4">
    <location>
        <begin position="373"/>
        <end position="375"/>
    </location>
    <ligand>
        <name>FAD</name>
        <dbReference type="ChEBI" id="CHEBI:57692"/>
    </ligand>
</feature>
<sequence length="473" mass="53396">MSDSNPILFWFRRDLRLSDHPGFAAACATKRPVIPIFIHDGQVDALGAAPKWRLGLGLAAFAARLDEKGSRLILRRGNALETLRALVAETGATAIWWSRAYDPDAIARDSEIKQSLGQTGLDARSFAGHLLFEPWTVSTGEGKPYRVYSPFWRAVKSRDVAAPDRAPAQIPAPESWPQSDKLEDWRLGAAMNRGAEVVRAHVSPGEEAALDRLYRFCGGAIETYKNDRNRPDLDATSNLSEYLSLGEIGPRRIWQAGLRAREEGASGAEHFLKELVWREFAYHLMYHTPELLNRNWRPDWDGFPWKTDERAAEIKAWKRGRTGMAFVDAAMREMYGTGRMHNRARMVVASYLTKHLMTHWKVGMDWFEDCLVDWDPASNAMGWQWVAGSGPDAAPYFRVFNPETQAEKFDPDGTYRRRWIAEGQADPTKTALSYFDAIPRSWAMSPGDDYPAPIVSARDGRAAALNAYENRDF</sequence>
<dbReference type="Gene3D" id="1.25.40.80">
    <property type="match status" value="1"/>
</dbReference>
<dbReference type="STRING" id="1227549.SAMN05444007_101123"/>
<evidence type="ECO:0000313" key="8">
    <source>
        <dbReference type="EMBL" id="SEI42225.1"/>
    </source>
</evidence>
<evidence type="ECO:0000256" key="1">
    <source>
        <dbReference type="ARBA" id="ARBA00001932"/>
    </source>
</evidence>
<dbReference type="GO" id="GO:0071949">
    <property type="term" value="F:FAD binding"/>
    <property type="evidence" value="ECO:0007669"/>
    <property type="project" value="TreeGrafter"/>
</dbReference>
<dbReference type="InterPro" id="IPR014729">
    <property type="entry name" value="Rossmann-like_a/b/a_fold"/>
</dbReference>
<dbReference type="InterPro" id="IPR036155">
    <property type="entry name" value="Crypto/Photolyase_N_sf"/>
</dbReference>
<keyword evidence="9" id="KW-1185">Reference proteome</keyword>
<dbReference type="AlphaFoldDB" id="A0A1H6QSJ7"/>
<feature type="domain" description="Photolyase/cryptochrome alpha/beta" evidence="7">
    <location>
        <begin position="5"/>
        <end position="131"/>
    </location>
</feature>
<dbReference type="Gene3D" id="3.40.50.620">
    <property type="entry name" value="HUPs"/>
    <property type="match status" value="1"/>
</dbReference>
<comment type="cofactor">
    <cofactor evidence="4">
        <name>FAD</name>
        <dbReference type="ChEBI" id="CHEBI:57692"/>
    </cofactor>
    <text evidence="4">Binds 1 FAD per subunit.</text>
</comment>
<keyword evidence="6" id="KW-0157">Chromophore</keyword>
<evidence type="ECO:0000256" key="5">
    <source>
        <dbReference type="PIRSR" id="PIRSR602081-2"/>
    </source>
</evidence>
<reference evidence="8 9" key="1">
    <citation type="submission" date="2016-10" db="EMBL/GenBank/DDBJ databases">
        <authorList>
            <person name="de Groot N.N."/>
        </authorList>
    </citation>
    <scope>NUCLEOTIDE SEQUENCE [LARGE SCALE GENOMIC DNA]</scope>
    <source>
        <strain evidence="8 9">DSM 29340</strain>
    </source>
</reference>
<dbReference type="EMBL" id="FNYD01000001">
    <property type="protein sequence ID" value="SEI42225.1"/>
    <property type="molecule type" value="Genomic_DNA"/>
</dbReference>
<protein>
    <submittedName>
        <fullName evidence="8">Deoxyribodipyrimidine photo-lyase</fullName>
    </submittedName>
</protein>
<comment type="cofactor">
    <cofactor evidence="1">
        <name>(6R)-5,10-methylene-5,6,7,8-tetrahydrofolate</name>
        <dbReference type="ChEBI" id="CHEBI:15636"/>
    </cofactor>
</comment>
<dbReference type="RefSeq" id="WP_092361505.1">
    <property type="nucleotide sequence ID" value="NZ_BMGV01000001.1"/>
</dbReference>
<keyword evidence="2 4" id="KW-0285">Flavoprotein</keyword>
<keyword evidence="8" id="KW-0456">Lyase</keyword>
<dbReference type="PROSITE" id="PS51645">
    <property type="entry name" value="PHR_CRY_ALPHA_BETA"/>
    <property type="match status" value="1"/>
</dbReference>
<dbReference type="InterPro" id="IPR005101">
    <property type="entry name" value="Cryptochr/Photolyase_FAD-bd"/>
</dbReference>
<accession>A0A1H6QSJ7</accession>
<dbReference type="InterPro" id="IPR002081">
    <property type="entry name" value="Cryptochrome/DNA_photolyase_1"/>
</dbReference>
<dbReference type="Pfam" id="PF03441">
    <property type="entry name" value="FAD_binding_7"/>
    <property type="match status" value="1"/>
</dbReference>
<proteinExistence type="inferred from homology"/>
<dbReference type="Gene3D" id="1.10.579.10">
    <property type="entry name" value="DNA Cyclobutane Dipyrimidine Photolyase, subunit A, domain 3"/>
    <property type="match status" value="1"/>
</dbReference>
<gene>
    <name evidence="8" type="ORF">SAMN05444007_101123</name>
</gene>
<dbReference type="Proteomes" id="UP000199379">
    <property type="component" value="Unassembled WGS sequence"/>
</dbReference>
<dbReference type="PANTHER" id="PTHR11455">
    <property type="entry name" value="CRYPTOCHROME"/>
    <property type="match status" value="1"/>
</dbReference>
<evidence type="ECO:0000256" key="6">
    <source>
        <dbReference type="RuleBase" id="RU004182"/>
    </source>
</evidence>
<dbReference type="GO" id="GO:0009416">
    <property type="term" value="P:response to light stimulus"/>
    <property type="evidence" value="ECO:0007669"/>
    <property type="project" value="TreeGrafter"/>
</dbReference>
<feature type="site" description="Electron transfer via tryptophanyl radical" evidence="5">
    <location>
        <position position="360"/>
    </location>
</feature>
<dbReference type="GO" id="GO:0003904">
    <property type="term" value="F:deoxyribodipyrimidine photo-lyase activity"/>
    <property type="evidence" value="ECO:0007669"/>
    <property type="project" value="TreeGrafter"/>
</dbReference>
<name>A0A1H6QSJ7_9RHOB</name>